<dbReference type="OrthoDB" id="100605at2"/>
<keyword evidence="11" id="KW-0482">Metalloprotease</keyword>
<accession>A0A2T6C491</accession>
<dbReference type="Pfam" id="PF17900">
    <property type="entry name" value="Peptidase_M1_N"/>
    <property type="match status" value="1"/>
</dbReference>
<sequence length="726" mass="84732">MNRILFLALFLLANWTLVAQQTNNVDFKKATVDVVLRPTLQEVGIDVLYEFEVLQDVDSIYFDMQTLDTYRVYQQSFTSQNSYHNKKIILKNKFKKGEKHTVGLAAFTHPKKAMYFIDWNTEKGRKQVWTQGQGKYTSSWLPSFDDTNEKVEFDFSITFDKDYEVIANGKLLKKESPNDSLTKWYFDMKQPMSSYLAAIAVGKYQKKIITSKSGIPIELYYYPEDEANFEPTYRHTKRIFDFLEAEIGVAYPWQNYKQIPVKDFLYAGMENTGTTIFSDTFVVDSIGFKDKNYVNVNAHELAHQWFGNLVTAKSDEHHWLQEGFATYYALLAEKEIFGDDYFYWQLYKSAMQLQALNDGKGEAVLNPKASSLTFYQKGAWALHVLRTKVGEKAFKKSVQRYLNTYKFSNATTDDFINIVEEESGKRLRKFVKTWLVNPQLPEEFYDPSDSTLKKIAPTKENIFNYLGGYKGAPSQVYVFRRLHQQKRTNKAICESIQMFTRNLKNKGENLEAPITEELVVNLIKNLPRENSTERNNTYKEAFHTDNLKVRQAIAQTLTKIPVELKSDYETLLNDASYVTKEAALYNLWANFPSERKTYLDATKDVTGFNDKSLRILWLTLAMVTKEYSGKNTPYYFQELSNYTQAYNHFEVRQNAFIYLNELQSFTDQNLADLVNGAMHHNWRFAKFCRDLLDSILKNPSYKENIQRATALLSEKEKDFLQQRMEK</sequence>
<keyword evidence="6 15" id="KW-0031">Aminopeptidase</keyword>
<dbReference type="InterPro" id="IPR045357">
    <property type="entry name" value="Aminopeptidase_N-like_N"/>
</dbReference>
<dbReference type="GO" id="GO:0016020">
    <property type="term" value="C:membrane"/>
    <property type="evidence" value="ECO:0007669"/>
    <property type="project" value="TreeGrafter"/>
</dbReference>
<comment type="similarity">
    <text evidence="3">Belongs to the peptidase M1 family.</text>
</comment>
<dbReference type="GO" id="GO:0070006">
    <property type="term" value="F:metalloaminopeptidase activity"/>
    <property type="evidence" value="ECO:0007669"/>
    <property type="project" value="TreeGrafter"/>
</dbReference>
<evidence type="ECO:0000256" key="1">
    <source>
        <dbReference type="ARBA" id="ARBA00000098"/>
    </source>
</evidence>
<evidence type="ECO:0000256" key="12">
    <source>
        <dbReference type="SAM" id="SignalP"/>
    </source>
</evidence>
<dbReference type="Proteomes" id="UP000244090">
    <property type="component" value="Unassembled WGS sequence"/>
</dbReference>
<dbReference type="EMBL" id="QBKT01000002">
    <property type="protein sequence ID" value="PTX63097.1"/>
    <property type="molecule type" value="Genomic_DNA"/>
</dbReference>
<dbReference type="GO" id="GO:0008270">
    <property type="term" value="F:zinc ion binding"/>
    <property type="evidence" value="ECO:0007669"/>
    <property type="project" value="InterPro"/>
</dbReference>
<dbReference type="EC" id="3.4.11.2" evidence="4"/>
<keyword evidence="8" id="KW-0479">Metal-binding</keyword>
<feature type="chain" id="PRO_5015401475" description="Aminopeptidase N" evidence="12">
    <location>
        <begin position="20"/>
        <end position="726"/>
    </location>
</feature>
<evidence type="ECO:0000256" key="9">
    <source>
        <dbReference type="ARBA" id="ARBA00022801"/>
    </source>
</evidence>
<evidence type="ECO:0000256" key="3">
    <source>
        <dbReference type="ARBA" id="ARBA00010136"/>
    </source>
</evidence>
<dbReference type="InterPro" id="IPR001930">
    <property type="entry name" value="Peptidase_M1"/>
</dbReference>
<keyword evidence="16" id="KW-1185">Reference proteome</keyword>
<dbReference type="PANTHER" id="PTHR11533:SF174">
    <property type="entry name" value="PUROMYCIN-SENSITIVE AMINOPEPTIDASE-RELATED"/>
    <property type="match status" value="1"/>
</dbReference>
<dbReference type="SUPFAM" id="SSF48371">
    <property type="entry name" value="ARM repeat"/>
    <property type="match status" value="1"/>
</dbReference>
<dbReference type="RefSeq" id="WP_108114054.1">
    <property type="nucleotide sequence ID" value="NZ_QBKT01000002.1"/>
</dbReference>
<evidence type="ECO:0000259" key="14">
    <source>
        <dbReference type="Pfam" id="PF17900"/>
    </source>
</evidence>
<organism evidence="15 16">
    <name type="scientific">Kordia periserrulae</name>
    <dbReference type="NCBI Taxonomy" id="701523"/>
    <lineage>
        <taxon>Bacteria</taxon>
        <taxon>Pseudomonadati</taxon>
        <taxon>Bacteroidota</taxon>
        <taxon>Flavobacteriia</taxon>
        <taxon>Flavobacteriales</taxon>
        <taxon>Flavobacteriaceae</taxon>
        <taxon>Kordia</taxon>
    </lineage>
</organism>
<feature type="domain" description="Peptidase M1 membrane alanine aminopeptidase" evidence="13">
    <location>
        <begin position="234"/>
        <end position="434"/>
    </location>
</feature>
<keyword evidence="9" id="KW-0378">Hydrolase</keyword>
<evidence type="ECO:0000256" key="6">
    <source>
        <dbReference type="ARBA" id="ARBA00022438"/>
    </source>
</evidence>
<feature type="signal peptide" evidence="12">
    <location>
        <begin position="1"/>
        <end position="19"/>
    </location>
</feature>
<dbReference type="Gene3D" id="1.10.390.10">
    <property type="entry name" value="Neutral Protease Domain 2"/>
    <property type="match status" value="1"/>
</dbReference>
<dbReference type="GO" id="GO:0006508">
    <property type="term" value="P:proteolysis"/>
    <property type="evidence" value="ECO:0007669"/>
    <property type="project" value="UniProtKB-KW"/>
</dbReference>
<dbReference type="InterPro" id="IPR050344">
    <property type="entry name" value="Peptidase_M1_aminopeptidases"/>
</dbReference>
<dbReference type="GO" id="GO:0005737">
    <property type="term" value="C:cytoplasm"/>
    <property type="evidence" value="ECO:0007669"/>
    <property type="project" value="TreeGrafter"/>
</dbReference>
<dbReference type="CDD" id="cd09603">
    <property type="entry name" value="M1_APN_like"/>
    <property type="match status" value="1"/>
</dbReference>
<dbReference type="GO" id="GO:0043171">
    <property type="term" value="P:peptide catabolic process"/>
    <property type="evidence" value="ECO:0007669"/>
    <property type="project" value="TreeGrafter"/>
</dbReference>
<keyword evidence="10" id="KW-0862">Zinc</keyword>
<dbReference type="InterPro" id="IPR027268">
    <property type="entry name" value="Peptidase_M4/M1_CTD_sf"/>
</dbReference>
<dbReference type="InterPro" id="IPR042097">
    <property type="entry name" value="Aminopeptidase_N-like_N_sf"/>
</dbReference>
<name>A0A2T6C491_9FLAO</name>
<dbReference type="PANTHER" id="PTHR11533">
    <property type="entry name" value="PROTEASE M1 ZINC METALLOPROTEASE"/>
    <property type="match status" value="1"/>
</dbReference>
<evidence type="ECO:0000259" key="13">
    <source>
        <dbReference type="Pfam" id="PF01433"/>
    </source>
</evidence>
<comment type="cofactor">
    <cofactor evidence="2">
        <name>Zn(2+)</name>
        <dbReference type="ChEBI" id="CHEBI:29105"/>
    </cofactor>
</comment>
<evidence type="ECO:0000256" key="7">
    <source>
        <dbReference type="ARBA" id="ARBA00022670"/>
    </source>
</evidence>
<proteinExistence type="inferred from homology"/>
<dbReference type="GO" id="GO:0005615">
    <property type="term" value="C:extracellular space"/>
    <property type="evidence" value="ECO:0007669"/>
    <property type="project" value="TreeGrafter"/>
</dbReference>
<dbReference type="Pfam" id="PF01433">
    <property type="entry name" value="Peptidase_M1"/>
    <property type="match status" value="1"/>
</dbReference>
<gene>
    <name evidence="15" type="ORF">C8N46_102500</name>
</gene>
<evidence type="ECO:0000256" key="2">
    <source>
        <dbReference type="ARBA" id="ARBA00001947"/>
    </source>
</evidence>
<dbReference type="GO" id="GO:0042277">
    <property type="term" value="F:peptide binding"/>
    <property type="evidence" value="ECO:0007669"/>
    <property type="project" value="TreeGrafter"/>
</dbReference>
<keyword evidence="12" id="KW-0732">Signal</keyword>
<dbReference type="SUPFAM" id="SSF55486">
    <property type="entry name" value="Metalloproteases ('zincins'), catalytic domain"/>
    <property type="match status" value="1"/>
</dbReference>
<dbReference type="GO" id="GO:0016285">
    <property type="term" value="F:alanyl aminopeptidase activity"/>
    <property type="evidence" value="ECO:0007669"/>
    <property type="project" value="UniProtKB-EC"/>
</dbReference>
<comment type="caution">
    <text evidence="15">The sequence shown here is derived from an EMBL/GenBank/DDBJ whole genome shotgun (WGS) entry which is preliminary data.</text>
</comment>
<feature type="domain" description="Aminopeptidase N-like N-terminal" evidence="14">
    <location>
        <begin position="63"/>
        <end position="196"/>
    </location>
</feature>
<dbReference type="SUPFAM" id="SSF63737">
    <property type="entry name" value="Leukotriene A4 hydrolase N-terminal domain"/>
    <property type="match status" value="1"/>
</dbReference>
<dbReference type="PRINTS" id="PR00756">
    <property type="entry name" value="ALADIPTASE"/>
</dbReference>
<evidence type="ECO:0000313" key="16">
    <source>
        <dbReference type="Proteomes" id="UP000244090"/>
    </source>
</evidence>
<protein>
    <recommendedName>
        <fullName evidence="5">Aminopeptidase N</fullName>
        <ecNumber evidence="4">3.4.11.2</ecNumber>
    </recommendedName>
</protein>
<dbReference type="Gene3D" id="2.60.40.1730">
    <property type="entry name" value="tricorn interacting facor f3 domain"/>
    <property type="match status" value="1"/>
</dbReference>
<keyword evidence="7" id="KW-0645">Protease</keyword>
<dbReference type="InterPro" id="IPR016024">
    <property type="entry name" value="ARM-type_fold"/>
</dbReference>
<evidence type="ECO:0000256" key="5">
    <source>
        <dbReference type="ARBA" id="ARBA00015611"/>
    </source>
</evidence>
<evidence type="ECO:0000256" key="8">
    <source>
        <dbReference type="ARBA" id="ARBA00022723"/>
    </source>
</evidence>
<reference evidence="15 16" key="1">
    <citation type="submission" date="2018-04" db="EMBL/GenBank/DDBJ databases">
        <title>Genomic Encyclopedia of Archaeal and Bacterial Type Strains, Phase II (KMG-II): from individual species to whole genera.</title>
        <authorList>
            <person name="Goeker M."/>
        </authorList>
    </citation>
    <scope>NUCLEOTIDE SEQUENCE [LARGE SCALE GENOMIC DNA]</scope>
    <source>
        <strain evidence="15 16">DSM 25731</strain>
    </source>
</reference>
<dbReference type="InterPro" id="IPR014782">
    <property type="entry name" value="Peptidase_M1_dom"/>
</dbReference>
<evidence type="ECO:0000256" key="10">
    <source>
        <dbReference type="ARBA" id="ARBA00022833"/>
    </source>
</evidence>
<evidence type="ECO:0000256" key="11">
    <source>
        <dbReference type="ARBA" id="ARBA00023049"/>
    </source>
</evidence>
<comment type="catalytic activity">
    <reaction evidence="1">
        <text>Release of an N-terminal amino acid, Xaa-|-Yaa- from a peptide, amide or arylamide. Xaa is preferably Ala, but may be most amino acids including Pro (slow action). When a terminal hydrophobic residue is followed by a prolyl residue, the two may be released as an intact Xaa-Pro dipeptide.</text>
        <dbReference type="EC" id="3.4.11.2"/>
    </reaction>
</comment>
<dbReference type="AlphaFoldDB" id="A0A2T6C491"/>
<evidence type="ECO:0000256" key="4">
    <source>
        <dbReference type="ARBA" id="ARBA00012564"/>
    </source>
</evidence>
<evidence type="ECO:0000313" key="15">
    <source>
        <dbReference type="EMBL" id="PTX63097.1"/>
    </source>
</evidence>